<comment type="caution">
    <text evidence="1">The sequence shown here is derived from an EMBL/GenBank/DDBJ whole genome shotgun (WGS) entry which is preliminary data.</text>
</comment>
<keyword evidence="2" id="KW-1185">Reference proteome</keyword>
<name>A0A8H6L184_9LECA</name>
<dbReference type="OrthoDB" id="10659508at2759"/>
<dbReference type="RefSeq" id="XP_037161227.1">
    <property type="nucleotide sequence ID" value="XM_037311983.1"/>
</dbReference>
<dbReference type="Proteomes" id="UP000578531">
    <property type="component" value="Unassembled WGS sequence"/>
</dbReference>
<proteinExistence type="predicted"/>
<protein>
    <submittedName>
        <fullName evidence="1">Uncharacterized protein</fullName>
    </submittedName>
</protein>
<reference evidence="1 2" key="1">
    <citation type="journal article" date="2020" name="Genomics">
        <title>Complete, high-quality genomes from long-read metagenomic sequencing of two wolf lichen thalli reveals enigmatic genome architecture.</title>
        <authorList>
            <person name="McKenzie S.K."/>
            <person name="Walston R.F."/>
            <person name="Allen J.L."/>
        </authorList>
    </citation>
    <scope>NUCLEOTIDE SEQUENCE [LARGE SCALE GENOMIC DNA]</scope>
    <source>
        <strain evidence="1">WasteWater2</strain>
    </source>
</reference>
<sequence>MRASPINGEANLRGKREKSCLWMHVTCADCLGIDQLGYTDRIRIEQLLKWIAVIKGDKALAGVEGRDFWRKDDGLAVYLSRQHFNLAGWWKGVRIEVAATDVRNRLLSTVLTYTSVLKERAWKLMANADRIARLTQAANAIGQRAVDRLAEPEGEKGTIEGEEVNNTLSHTGPC</sequence>
<organism evidence="1 2">
    <name type="scientific">Letharia columbiana</name>
    <dbReference type="NCBI Taxonomy" id="112416"/>
    <lineage>
        <taxon>Eukaryota</taxon>
        <taxon>Fungi</taxon>
        <taxon>Dikarya</taxon>
        <taxon>Ascomycota</taxon>
        <taxon>Pezizomycotina</taxon>
        <taxon>Lecanoromycetes</taxon>
        <taxon>OSLEUM clade</taxon>
        <taxon>Lecanoromycetidae</taxon>
        <taxon>Lecanorales</taxon>
        <taxon>Lecanorineae</taxon>
        <taxon>Parmeliaceae</taxon>
        <taxon>Letharia</taxon>
    </lineage>
</organism>
<evidence type="ECO:0000313" key="2">
    <source>
        <dbReference type="Proteomes" id="UP000578531"/>
    </source>
</evidence>
<dbReference type="EMBL" id="JACCJC010000054">
    <property type="protein sequence ID" value="KAF6231795.1"/>
    <property type="molecule type" value="Genomic_DNA"/>
</dbReference>
<dbReference type="GeneID" id="59291744"/>
<dbReference type="AlphaFoldDB" id="A0A8H6L184"/>
<gene>
    <name evidence="1" type="ORF">HO173_010097</name>
</gene>
<evidence type="ECO:0000313" key="1">
    <source>
        <dbReference type="EMBL" id="KAF6231795.1"/>
    </source>
</evidence>
<accession>A0A8H6L184</accession>